<gene>
    <name evidence="5" type="ORF">LHJ74_24120</name>
    <name evidence="6" type="ORF">LHJ74_27955</name>
</gene>
<dbReference type="Gene3D" id="1.10.530.10">
    <property type="match status" value="1"/>
</dbReference>
<proteinExistence type="inferred from homology"/>
<feature type="region of interest" description="Disordered" evidence="3">
    <location>
        <begin position="108"/>
        <end position="292"/>
    </location>
</feature>
<dbReference type="EMBL" id="JAJAGO010000012">
    <property type="protein sequence ID" value="MCT2592961.1"/>
    <property type="molecule type" value="Genomic_DNA"/>
</dbReference>
<evidence type="ECO:0000313" key="7">
    <source>
        <dbReference type="Proteomes" id="UP001156389"/>
    </source>
</evidence>
<feature type="compositionally biased region" description="Basic and acidic residues" evidence="3">
    <location>
        <begin position="245"/>
        <end position="291"/>
    </location>
</feature>
<feature type="compositionally biased region" description="Low complexity" evidence="3">
    <location>
        <begin position="196"/>
        <end position="214"/>
    </location>
</feature>
<dbReference type="InterPro" id="IPR036779">
    <property type="entry name" value="LysM_dom_sf"/>
</dbReference>
<feature type="domain" description="LysM" evidence="4">
    <location>
        <begin position="285"/>
        <end position="334"/>
    </location>
</feature>
<evidence type="ECO:0000256" key="2">
    <source>
        <dbReference type="ARBA" id="ARBA00022801"/>
    </source>
</evidence>
<dbReference type="InterPro" id="IPR052196">
    <property type="entry name" value="Bact_Kbp"/>
</dbReference>
<dbReference type="InterPro" id="IPR010618">
    <property type="entry name" value="RPF"/>
</dbReference>
<feature type="compositionally biased region" description="Basic and acidic residues" evidence="3">
    <location>
        <begin position="171"/>
        <end position="184"/>
    </location>
</feature>
<dbReference type="InterPro" id="IPR018392">
    <property type="entry name" value="LysM"/>
</dbReference>
<evidence type="ECO:0000256" key="1">
    <source>
        <dbReference type="ARBA" id="ARBA00010830"/>
    </source>
</evidence>
<reference evidence="5 7" key="1">
    <citation type="submission" date="2021-10" db="EMBL/GenBank/DDBJ databases">
        <title>Streptomyces gossypii sp. nov., isolated from soil collected from cotton field.</title>
        <authorList>
            <person name="Ge X."/>
            <person name="Chen X."/>
            <person name="Liu W."/>
        </authorList>
    </citation>
    <scope>NUCLEOTIDE SEQUENCE [LARGE SCALE GENOMIC DNA]</scope>
    <source>
        <strain evidence="5 7">N2-109</strain>
    </source>
</reference>
<name>A0ABT2JZ41_9ACTN</name>
<comment type="similarity">
    <text evidence="1">Belongs to the transglycosylase family. Rpf subfamily.</text>
</comment>
<dbReference type="Gene3D" id="3.10.350.10">
    <property type="entry name" value="LysM domain"/>
    <property type="match status" value="1"/>
</dbReference>
<organism evidence="5 7">
    <name type="scientific">Streptomyces gossypii</name>
    <dbReference type="NCBI Taxonomy" id="2883101"/>
    <lineage>
        <taxon>Bacteria</taxon>
        <taxon>Bacillati</taxon>
        <taxon>Actinomycetota</taxon>
        <taxon>Actinomycetes</taxon>
        <taxon>Kitasatosporales</taxon>
        <taxon>Streptomycetaceae</taxon>
        <taxon>Streptomyces</taxon>
    </lineage>
</organism>
<keyword evidence="2" id="KW-0378">Hydrolase</keyword>
<evidence type="ECO:0000256" key="3">
    <source>
        <dbReference type="SAM" id="MobiDB-lite"/>
    </source>
</evidence>
<feature type="compositionally biased region" description="Basic and acidic residues" evidence="3">
    <location>
        <begin position="215"/>
        <end position="227"/>
    </location>
</feature>
<dbReference type="CDD" id="cd13925">
    <property type="entry name" value="RPF"/>
    <property type="match status" value="1"/>
</dbReference>
<accession>A0ABT2JZ41</accession>
<feature type="compositionally biased region" description="Acidic residues" evidence="3">
    <location>
        <begin position="125"/>
        <end position="136"/>
    </location>
</feature>
<dbReference type="Pfam" id="PF06737">
    <property type="entry name" value="Transglycosylas"/>
    <property type="match status" value="1"/>
</dbReference>
<dbReference type="PANTHER" id="PTHR34700:SF4">
    <property type="entry name" value="PHAGE-LIKE ELEMENT PBSX PROTEIN XKDP"/>
    <property type="match status" value="1"/>
</dbReference>
<evidence type="ECO:0000259" key="4">
    <source>
        <dbReference type="PROSITE" id="PS51782"/>
    </source>
</evidence>
<evidence type="ECO:0000313" key="5">
    <source>
        <dbReference type="EMBL" id="MCT2592961.1"/>
    </source>
</evidence>
<protein>
    <submittedName>
        <fullName evidence="5">Transglycosylase family protein</fullName>
    </submittedName>
</protein>
<evidence type="ECO:0000313" key="6">
    <source>
        <dbReference type="EMBL" id="MCT2593694.1"/>
    </source>
</evidence>
<dbReference type="PROSITE" id="PS51782">
    <property type="entry name" value="LYSM"/>
    <property type="match status" value="1"/>
</dbReference>
<dbReference type="EMBL" id="JAJAGO010000015">
    <property type="protein sequence ID" value="MCT2593694.1"/>
    <property type="molecule type" value="Genomic_DNA"/>
</dbReference>
<dbReference type="CDD" id="cd00118">
    <property type="entry name" value="LysM"/>
    <property type="match status" value="1"/>
</dbReference>
<dbReference type="SUPFAM" id="SSF53955">
    <property type="entry name" value="Lysozyme-like"/>
    <property type="match status" value="1"/>
</dbReference>
<dbReference type="Proteomes" id="UP001156389">
    <property type="component" value="Unassembled WGS sequence"/>
</dbReference>
<sequence length="334" mass="34209">MRSGNGRHRRPRQAPAFFVAAGVTGAGIAMPLLGAGAAQADDGSTWDRVAQCESGGLWSSNSGNGQYGGLQLTQDVWEQYGGRDFAERPDLASRSQQIAVAEKILADKGPSAWPSCSVTSGLGEVVEELPDVDPDATGEPAPEPTSSGEPAPEPSDTDTSPDTDGPSAEQPSERPSERPSRDESAGPSDKPSESPSETGGSDSSDASDGSGESDGSQRTDGSDRSPDGADTPDTPEAEAGTEGEGTGKHRGAPDDRQRDGSDRASRGSHGKDGKSGRDGKPEPAGEYRVESGDSLSAIAADLGLDGGWTSLYEGNRDTVGSDPDLILPGQSLTL</sequence>
<dbReference type="RefSeq" id="WP_260220314.1">
    <property type="nucleotide sequence ID" value="NZ_JAJAGO010000012.1"/>
</dbReference>
<comment type="caution">
    <text evidence="5">The sequence shown here is derived from an EMBL/GenBank/DDBJ whole genome shotgun (WGS) entry which is preliminary data.</text>
</comment>
<feature type="region of interest" description="Disordered" evidence="3">
    <location>
        <begin position="305"/>
        <end position="334"/>
    </location>
</feature>
<dbReference type="PANTHER" id="PTHR34700">
    <property type="entry name" value="POTASSIUM BINDING PROTEIN KBP"/>
    <property type="match status" value="1"/>
</dbReference>
<keyword evidence="7" id="KW-1185">Reference proteome</keyword>
<dbReference type="InterPro" id="IPR023346">
    <property type="entry name" value="Lysozyme-like_dom_sf"/>
</dbReference>